<dbReference type="Proteomes" id="UP000694865">
    <property type="component" value="Unplaced"/>
</dbReference>
<evidence type="ECO:0000259" key="2">
    <source>
        <dbReference type="PROSITE" id="PS51269"/>
    </source>
</evidence>
<evidence type="ECO:0000313" key="4">
    <source>
        <dbReference type="RefSeq" id="XP_002739347.2"/>
    </source>
</evidence>
<dbReference type="RefSeq" id="XP_002739347.2">
    <property type="nucleotide sequence ID" value="XM_002739301.2"/>
</dbReference>
<dbReference type="Pfam" id="PF07258">
    <property type="entry name" value="COMM_domain"/>
    <property type="match status" value="1"/>
</dbReference>
<feature type="transmembrane region" description="Helical" evidence="1">
    <location>
        <begin position="12"/>
        <end position="31"/>
    </location>
</feature>
<proteinExistence type="predicted"/>
<sequence length="716" mass="82402">MRMNTFRVHLWVTWSLVIVVSVTLILISTWLSEKSGHLSRDPVAHHQDVHINMDRRDMNVRLFCQQIWSSHKHVNVNNVATSNTKSSCSCGNDSFTIANQPVLPWQRKAYELWENEYRETEEPIVFCPALSPFGYIGGGITVEPGKYANIRGLYIHPTALTCFHGNYDSDTVLLTITCSRGVGTMFVSSSLQYSKFLFISGNNTNQLLVITSFHGNHELINSTNEFNVLLNNIFYQNVYYDIFRRDLIRITLKNITVEINVLIRRQPLPRLYDVRDNKDISSMVTIVTKTFERYKAVNNLIRSIRVYYPNITIVIADDSEFPKHIHGQKIKQFVMPFAEGWFAGRNLALSQVRTKYFLWVDDDFEFTDGTNLELFVEKLDDKNEKLDIVAGIFEKSHGQISVDSYFQIFDISKSENFGSCLVRKRGAHRKLSYKKFPQCYMTDVVLNFFMGKTQSVRKIGFDPEFQRVAHSEFFIDALGELRIAVCLDIEKWSKCMNLMLISGSNFHFELYKRTLITFHRSPLGGVDSFSSEMAEIGQENLDLIEKCPAELISSFIHQVIDGVCGQTQPRFQDYSKVWSIEQWYTVVDCTERLFKSAVKSNTSKQQFTKHIEGLSKDRQQSIIDCYSVRSNDIRRTLVQNTTAISQAQMTDFDWKLKLVMSSDKIASVQEPLVSVDLDLQEEKGQKVVSLEMNQTELKKMITSLEAANKAVLQLKS</sequence>
<protein>
    <submittedName>
        <fullName evidence="4">Beta-1,4 N-acetylgalactosaminyltransferase 2-like</fullName>
    </submittedName>
</protein>
<dbReference type="InterPro" id="IPR017920">
    <property type="entry name" value="COMM"/>
</dbReference>
<dbReference type="Pfam" id="PF22838">
    <property type="entry name" value="COMMD8_HN"/>
    <property type="match status" value="1"/>
</dbReference>
<organism evidence="3 4">
    <name type="scientific">Saccoglossus kowalevskii</name>
    <name type="common">Acorn worm</name>
    <dbReference type="NCBI Taxonomy" id="10224"/>
    <lineage>
        <taxon>Eukaryota</taxon>
        <taxon>Metazoa</taxon>
        <taxon>Hemichordata</taxon>
        <taxon>Enteropneusta</taxon>
        <taxon>Harrimaniidae</taxon>
        <taxon>Saccoglossus</taxon>
    </lineage>
</organism>
<dbReference type="SUPFAM" id="SSF53448">
    <property type="entry name" value="Nucleotide-diphospho-sugar transferases"/>
    <property type="match status" value="1"/>
</dbReference>
<feature type="domain" description="COMM" evidence="2">
    <location>
        <begin position="648"/>
        <end position="715"/>
    </location>
</feature>
<keyword evidence="1" id="KW-0812">Transmembrane</keyword>
<dbReference type="CDD" id="cd00761">
    <property type="entry name" value="Glyco_tranf_GTA_type"/>
    <property type="match status" value="1"/>
</dbReference>
<keyword evidence="1" id="KW-1133">Transmembrane helix</keyword>
<evidence type="ECO:0000256" key="1">
    <source>
        <dbReference type="SAM" id="Phobius"/>
    </source>
</evidence>
<evidence type="ECO:0000313" key="3">
    <source>
        <dbReference type="Proteomes" id="UP000694865"/>
    </source>
</evidence>
<dbReference type="Pfam" id="PF00535">
    <property type="entry name" value="Glycos_transf_2"/>
    <property type="match status" value="1"/>
</dbReference>
<keyword evidence="3" id="KW-1185">Reference proteome</keyword>
<gene>
    <name evidence="4" type="primary">LOC100370172</name>
</gene>
<keyword evidence="1" id="KW-0472">Membrane</keyword>
<reference evidence="4" key="1">
    <citation type="submission" date="2025-08" db="UniProtKB">
        <authorList>
            <consortium name="RefSeq"/>
        </authorList>
    </citation>
    <scope>IDENTIFICATION</scope>
    <source>
        <tissue evidence="4">Testes</tissue>
    </source>
</reference>
<dbReference type="PROSITE" id="PS51269">
    <property type="entry name" value="COMM"/>
    <property type="match status" value="1"/>
</dbReference>
<dbReference type="InterPro" id="IPR055184">
    <property type="entry name" value="COMMD8_HN"/>
</dbReference>
<name>A0ABM0GX80_SACKO</name>
<dbReference type="PANTHER" id="PTHR15046">
    <property type="entry name" value="GLYCO_TRANS_2-LIKE DOMAIN-CONTAINING PROTEIN"/>
    <property type="match status" value="1"/>
</dbReference>
<dbReference type="InterPro" id="IPR001173">
    <property type="entry name" value="Glyco_trans_2-like"/>
</dbReference>
<accession>A0ABM0GX80</accession>
<dbReference type="PANTHER" id="PTHR15046:SF3">
    <property type="entry name" value="BETA-1,4 N-ACETYLGALACTOSAMINYLTRANSFERASE 2-LIKE"/>
    <property type="match status" value="1"/>
</dbReference>
<dbReference type="Gene3D" id="3.90.550.10">
    <property type="entry name" value="Spore Coat Polysaccharide Biosynthesis Protein SpsA, Chain A"/>
    <property type="match status" value="1"/>
</dbReference>
<dbReference type="GeneID" id="100370172"/>
<dbReference type="InterPro" id="IPR029044">
    <property type="entry name" value="Nucleotide-diphossugar_trans"/>
</dbReference>